<organism evidence="12 13">
    <name type="scientific">Amanita thiersii Skay4041</name>
    <dbReference type="NCBI Taxonomy" id="703135"/>
    <lineage>
        <taxon>Eukaryota</taxon>
        <taxon>Fungi</taxon>
        <taxon>Dikarya</taxon>
        <taxon>Basidiomycota</taxon>
        <taxon>Agaricomycotina</taxon>
        <taxon>Agaricomycetes</taxon>
        <taxon>Agaricomycetidae</taxon>
        <taxon>Agaricales</taxon>
        <taxon>Pluteineae</taxon>
        <taxon>Amanitaceae</taxon>
        <taxon>Amanita</taxon>
    </lineage>
</organism>
<keyword evidence="9 10" id="KW-0472">Membrane</keyword>
<dbReference type="EMBL" id="KZ302261">
    <property type="protein sequence ID" value="PFH45951.1"/>
    <property type="molecule type" value="Genomic_DNA"/>
</dbReference>
<comment type="similarity">
    <text evidence="2 10">Belongs to the ARV1 family.</text>
</comment>
<feature type="transmembrane region" description="Helical" evidence="10">
    <location>
        <begin position="296"/>
        <end position="321"/>
    </location>
</feature>
<protein>
    <recommendedName>
        <fullName evidence="10">Protein ARV</fullName>
    </recommendedName>
</protein>
<comment type="function">
    <text evidence="10">Regulates also the sphingolipid metabolism.</text>
</comment>
<feature type="region of interest" description="Disordered" evidence="11">
    <location>
        <begin position="69"/>
        <end position="93"/>
    </location>
</feature>
<dbReference type="Pfam" id="PF04161">
    <property type="entry name" value="Arv1"/>
    <property type="match status" value="1"/>
</dbReference>
<feature type="transmembrane region" description="Helical" evidence="10">
    <location>
        <begin position="196"/>
        <end position="218"/>
    </location>
</feature>
<dbReference type="InterPro" id="IPR007290">
    <property type="entry name" value="Arv1"/>
</dbReference>
<dbReference type="GO" id="GO:0000139">
    <property type="term" value="C:Golgi membrane"/>
    <property type="evidence" value="ECO:0007669"/>
    <property type="project" value="UniProtKB-SubCell"/>
</dbReference>
<keyword evidence="6 10" id="KW-1133">Transmembrane helix</keyword>
<evidence type="ECO:0000256" key="1">
    <source>
        <dbReference type="ARBA" id="ARBA00004477"/>
    </source>
</evidence>
<evidence type="ECO:0000313" key="12">
    <source>
        <dbReference type="EMBL" id="PFH45951.1"/>
    </source>
</evidence>
<dbReference type="OrthoDB" id="2192830at2759"/>
<comment type="subcellular location">
    <subcellularLocation>
        <location evidence="1 10">Endoplasmic reticulum membrane</location>
        <topology evidence="1 10">Multi-pass membrane protein</topology>
    </subcellularLocation>
    <subcellularLocation>
        <location evidence="10">Golgi apparatus membrane</location>
        <topology evidence="10">Multi-pass membrane protein</topology>
    </subcellularLocation>
</comment>
<evidence type="ECO:0000256" key="10">
    <source>
        <dbReference type="RuleBase" id="RU368065"/>
    </source>
</evidence>
<gene>
    <name evidence="12" type="ORF">AMATHDRAFT_77872</name>
</gene>
<keyword evidence="10" id="KW-0746">Sphingolipid metabolism</keyword>
<dbReference type="AlphaFoldDB" id="A0A2A9NCG3"/>
<evidence type="ECO:0000256" key="3">
    <source>
        <dbReference type="ARBA" id="ARBA00022448"/>
    </source>
</evidence>
<dbReference type="GO" id="GO:0016125">
    <property type="term" value="P:sterol metabolic process"/>
    <property type="evidence" value="ECO:0007669"/>
    <property type="project" value="UniProtKB-UniRule"/>
</dbReference>
<dbReference type="GO" id="GO:0097036">
    <property type="term" value="P:regulation of plasma membrane sterol distribution"/>
    <property type="evidence" value="ECO:0007669"/>
    <property type="project" value="UniProtKB-UniRule"/>
</dbReference>
<name>A0A2A9NCG3_9AGAR</name>
<keyword evidence="13" id="KW-1185">Reference proteome</keyword>
<evidence type="ECO:0000256" key="5">
    <source>
        <dbReference type="ARBA" id="ARBA00022824"/>
    </source>
</evidence>
<dbReference type="GO" id="GO:0032366">
    <property type="term" value="P:intracellular sterol transport"/>
    <property type="evidence" value="ECO:0007669"/>
    <property type="project" value="UniProtKB-UniRule"/>
</dbReference>
<keyword evidence="7 10" id="KW-0445">Lipid transport</keyword>
<evidence type="ECO:0000256" key="9">
    <source>
        <dbReference type="ARBA" id="ARBA00023136"/>
    </source>
</evidence>
<dbReference type="GO" id="GO:0032541">
    <property type="term" value="C:cortical endoplasmic reticulum"/>
    <property type="evidence" value="ECO:0007669"/>
    <property type="project" value="TreeGrafter"/>
</dbReference>
<keyword evidence="5 10" id="KW-0256">Endoplasmic reticulum</keyword>
<evidence type="ECO:0000256" key="4">
    <source>
        <dbReference type="ARBA" id="ARBA00022692"/>
    </source>
</evidence>
<keyword evidence="3 10" id="KW-0813">Transport</keyword>
<dbReference type="PANTHER" id="PTHR14467:SF0">
    <property type="entry name" value="PROTEIN ARV1"/>
    <property type="match status" value="1"/>
</dbReference>
<feature type="transmembrane region" description="Helical" evidence="10">
    <location>
        <begin position="272"/>
        <end position="291"/>
    </location>
</feature>
<evidence type="ECO:0000256" key="8">
    <source>
        <dbReference type="ARBA" id="ARBA00023098"/>
    </source>
</evidence>
<dbReference type="GO" id="GO:0006665">
    <property type="term" value="P:sphingolipid metabolic process"/>
    <property type="evidence" value="ECO:0007669"/>
    <property type="project" value="UniProtKB-UniRule"/>
</dbReference>
<feature type="transmembrane region" description="Helical" evidence="10">
    <location>
        <begin position="155"/>
        <end position="175"/>
    </location>
</feature>
<keyword evidence="10" id="KW-0333">Golgi apparatus</keyword>
<comment type="function">
    <text evidence="10">Mediator of sterol homeostasis involved in sterol uptake, trafficking and distribution into membranes.</text>
</comment>
<evidence type="ECO:0000256" key="6">
    <source>
        <dbReference type="ARBA" id="ARBA00022989"/>
    </source>
</evidence>
<proteinExistence type="inferred from homology"/>
<evidence type="ECO:0000256" key="11">
    <source>
        <dbReference type="SAM" id="MobiDB-lite"/>
    </source>
</evidence>
<dbReference type="STRING" id="703135.A0A2A9NCG3"/>
<sequence length="337" mass="38074">MPICTTCTAFVPHIYTVYESAYNLRLEQCTKCNAFADPYVEHDSLTLLLDLILLKRGVYRHLLYNRGSEPRKASSLGKEREKEKQQEGRSEGRRAAGWFDRREKKRWLLVLELGGVLIFLDACQYPNLPPPGSPWTLTILTDFVRVLLGCFAETIAFHGGITLMCYITLAVFGWLPTTNTGSTAMSDIRREFRFSLIPLTLFYSSLTKFFLLFLLTIWRPSTTPIPTPSFDSLSPFHSPLGIGGVPLHLWRGDDYVQRAFVALDDDKLDKEWFIRNILGGMSAGFGLRVILDAHPLLTTCIIIIGWSLKTFVASMLGQWVVGGSETTGLVWLEYSMS</sequence>
<evidence type="ECO:0000256" key="7">
    <source>
        <dbReference type="ARBA" id="ARBA00023055"/>
    </source>
</evidence>
<dbReference type="PANTHER" id="PTHR14467">
    <property type="entry name" value="ARV1"/>
    <property type="match status" value="1"/>
</dbReference>
<accession>A0A2A9NCG3</accession>
<evidence type="ECO:0000313" key="13">
    <source>
        <dbReference type="Proteomes" id="UP000242287"/>
    </source>
</evidence>
<dbReference type="Proteomes" id="UP000242287">
    <property type="component" value="Unassembled WGS sequence"/>
</dbReference>
<dbReference type="GO" id="GO:0005789">
    <property type="term" value="C:endoplasmic reticulum membrane"/>
    <property type="evidence" value="ECO:0007669"/>
    <property type="project" value="UniProtKB-SubCell"/>
</dbReference>
<evidence type="ECO:0000256" key="2">
    <source>
        <dbReference type="ARBA" id="ARBA00009187"/>
    </source>
</evidence>
<keyword evidence="8 10" id="KW-0443">Lipid metabolism</keyword>
<reference evidence="12 13" key="1">
    <citation type="submission" date="2014-02" db="EMBL/GenBank/DDBJ databases">
        <title>Transposable element dynamics among asymbiotic and ectomycorrhizal Amanita fungi.</title>
        <authorList>
            <consortium name="DOE Joint Genome Institute"/>
            <person name="Hess J."/>
            <person name="Skrede I."/>
            <person name="Wolfe B."/>
            <person name="LaButti K."/>
            <person name="Ohm R.A."/>
            <person name="Grigoriev I.V."/>
            <person name="Pringle A."/>
        </authorList>
    </citation>
    <scope>NUCLEOTIDE SEQUENCE [LARGE SCALE GENOMIC DNA]</scope>
    <source>
        <strain evidence="12 13">SKay4041</strain>
    </source>
</reference>
<keyword evidence="4 10" id="KW-0812">Transmembrane</keyword>